<sequence length="226" mass="25449">MSSTETDLKIAKDCQEVTSLPQQTSICSHTGALRPFGVQFRDLTSLNTSWIISLSTSKSPKKDLPPWALRPKTTTIMSRQEAREESLVEGFTEHPYKQVLKNYVPILEEISVEAFPDSLKIDRGLLQSRKSRPPLPSQLLENKVFEFNTTAQVNNEPVDESKLRMEEVPASYAAANAARRAYGIDPTQAEYDFTAFWWVLPGAVMDSSKLQGQPYYANQGVIDFEK</sequence>
<gene>
    <name evidence="1" type="ORF">BCR41DRAFT_398415</name>
</gene>
<dbReference type="GeneID" id="33570806"/>
<dbReference type="RefSeq" id="XP_021879225.1">
    <property type="nucleotide sequence ID" value="XM_022028963.1"/>
</dbReference>
<evidence type="ECO:0000313" key="2">
    <source>
        <dbReference type="Proteomes" id="UP000193648"/>
    </source>
</evidence>
<dbReference type="AlphaFoldDB" id="A0A1Y2GGK0"/>
<dbReference type="Proteomes" id="UP000193648">
    <property type="component" value="Unassembled WGS sequence"/>
</dbReference>
<organism evidence="1 2">
    <name type="scientific">Lobosporangium transversale</name>
    <dbReference type="NCBI Taxonomy" id="64571"/>
    <lineage>
        <taxon>Eukaryota</taxon>
        <taxon>Fungi</taxon>
        <taxon>Fungi incertae sedis</taxon>
        <taxon>Mucoromycota</taxon>
        <taxon>Mortierellomycotina</taxon>
        <taxon>Mortierellomycetes</taxon>
        <taxon>Mortierellales</taxon>
        <taxon>Mortierellaceae</taxon>
        <taxon>Lobosporangium</taxon>
    </lineage>
</organism>
<dbReference type="InParanoid" id="A0A1Y2GGK0"/>
<comment type="caution">
    <text evidence="1">The sequence shown here is derived from an EMBL/GenBank/DDBJ whole genome shotgun (WGS) entry which is preliminary data.</text>
</comment>
<dbReference type="EMBL" id="MCFF01000031">
    <property type="protein sequence ID" value="ORZ10318.1"/>
    <property type="molecule type" value="Genomic_DNA"/>
</dbReference>
<dbReference type="OrthoDB" id="2437116at2759"/>
<evidence type="ECO:0000313" key="1">
    <source>
        <dbReference type="EMBL" id="ORZ10318.1"/>
    </source>
</evidence>
<protein>
    <submittedName>
        <fullName evidence="1">Uncharacterized protein</fullName>
    </submittedName>
</protein>
<proteinExistence type="predicted"/>
<keyword evidence="2" id="KW-1185">Reference proteome</keyword>
<reference evidence="1 2" key="1">
    <citation type="submission" date="2016-07" db="EMBL/GenBank/DDBJ databases">
        <title>Pervasive Adenine N6-methylation of Active Genes in Fungi.</title>
        <authorList>
            <consortium name="DOE Joint Genome Institute"/>
            <person name="Mondo S.J."/>
            <person name="Dannebaum R.O."/>
            <person name="Kuo R.C."/>
            <person name="Labutti K."/>
            <person name="Haridas S."/>
            <person name="Kuo A."/>
            <person name="Salamov A."/>
            <person name="Ahrendt S.R."/>
            <person name="Lipzen A."/>
            <person name="Sullivan W."/>
            <person name="Andreopoulos W.B."/>
            <person name="Clum A."/>
            <person name="Lindquist E."/>
            <person name="Daum C."/>
            <person name="Ramamoorthy G.K."/>
            <person name="Gryganskyi A."/>
            <person name="Culley D."/>
            <person name="Magnuson J.K."/>
            <person name="James T.Y."/>
            <person name="O'Malley M.A."/>
            <person name="Stajich J.E."/>
            <person name="Spatafora J.W."/>
            <person name="Visel A."/>
            <person name="Grigoriev I.V."/>
        </authorList>
    </citation>
    <scope>NUCLEOTIDE SEQUENCE [LARGE SCALE GENOMIC DNA]</scope>
    <source>
        <strain evidence="1 2">NRRL 3116</strain>
    </source>
</reference>
<name>A0A1Y2GGK0_9FUNG</name>
<accession>A0A1Y2GGK0</accession>